<evidence type="ECO:0000256" key="3">
    <source>
        <dbReference type="ARBA" id="ARBA00023163"/>
    </source>
</evidence>
<reference evidence="5" key="1">
    <citation type="submission" date="2022-05" db="EMBL/GenBank/DDBJ databases">
        <authorList>
            <person name="Sun H.-N."/>
        </authorList>
    </citation>
    <scope>NUCLEOTIDE SEQUENCE</scope>
    <source>
        <strain evidence="5">HB14</strain>
    </source>
</reference>
<dbReference type="GO" id="GO:0003700">
    <property type="term" value="F:DNA-binding transcription factor activity"/>
    <property type="evidence" value="ECO:0007669"/>
    <property type="project" value="InterPro"/>
</dbReference>
<keyword evidence="3" id="KW-0804">Transcription</keyword>
<dbReference type="InterPro" id="IPR009057">
    <property type="entry name" value="Homeodomain-like_sf"/>
</dbReference>
<dbReference type="Pfam" id="PF12833">
    <property type="entry name" value="HTH_18"/>
    <property type="match status" value="1"/>
</dbReference>
<dbReference type="SUPFAM" id="SSF46689">
    <property type="entry name" value="Homeodomain-like"/>
    <property type="match status" value="1"/>
</dbReference>
<dbReference type="Gene3D" id="1.10.10.60">
    <property type="entry name" value="Homeodomain-like"/>
    <property type="match status" value="1"/>
</dbReference>
<reference evidence="5" key="2">
    <citation type="submission" date="2023-01" db="EMBL/GenBank/DDBJ databases">
        <title>Gilvimarinus xylanilyticus HB14 isolated from Caulerpa lentillifera aquaculture base in Hainan, China.</title>
        <authorList>
            <person name="Zhang Y.-J."/>
        </authorList>
    </citation>
    <scope>NUCLEOTIDE SEQUENCE</scope>
    <source>
        <strain evidence="5">HB14</strain>
    </source>
</reference>
<dbReference type="GO" id="GO:0000976">
    <property type="term" value="F:transcription cis-regulatory region binding"/>
    <property type="evidence" value="ECO:0007669"/>
    <property type="project" value="TreeGrafter"/>
</dbReference>
<organism evidence="5 6">
    <name type="scientific">Gilvimarinus xylanilyticus</name>
    <dbReference type="NCBI Taxonomy" id="2944139"/>
    <lineage>
        <taxon>Bacteria</taxon>
        <taxon>Pseudomonadati</taxon>
        <taxon>Pseudomonadota</taxon>
        <taxon>Gammaproteobacteria</taxon>
        <taxon>Cellvibrionales</taxon>
        <taxon>Cellvibrionaceae</taxon>
        <taxon>Gilvimarinus</taxon>
    </lineage>
</organism>
<evidence type="ECO:0000313" key="6">
    <source>
        <dbReference type="Proteomes" id="UP001139319"/>
    </source>
</evidence>
<dbReference type="PROSITE" id="PS01124">
    <property type="entry name" value="HTH_ARAC_FAMILY_2"/>
    <property type="match status" value="1"/>
</dbReference>
<name>A0A9X2I0U1_9GAMM</name>
<feature type="domain" description="HTH araC/xylS-type" evidence="4">
    <location>
        <begin position="229"/>
        <end position="327"/>
    </location>
</feature>
<dbReference type="Pfam" id="PF12625">
    <property type="entry name" value="Arabinose_bd"/>
    <property type="match status" value="1"/>
</dbReference>
<evidence type="ECO:0000313" key="5">
    <source>
        <dbReference type="EMBL" id="MCP8900579.1"/>
    </source>
</evidence>
<accession>A0A9X2I0U1</accession>
<dbReference type="InterPro" id="IPR018060">
    <property type="entry name" value="HTH_AraC"/>
</dbReference>
<dbReference type="RefSeq" id="WP_253968866.1">
    <property type="nucleotide sequence ID" value="NZ_JAMFTH010000005.1"/>
</dbReference>
<dbReference type="InterPro" id="IPR020449">
    <property type="entry name" value="Tscrpt_reg_AraC-type_HTH"/>
</dbReference>
<protein>
    <submittedName>
        <fullName evidence="5">AraC family transcriptional regulator ligand-binding domain-containing protein</fullName>
    </submittedName>
</protein>
<keyword evidence="2" id="KW-0238">DNA-binding</keyword>
<keyword evidence="6" id="KW-1185">Reference proteome</keyword>
<dbReference type="PANTHER" id="PTHR47894">
    <property type="entry name" value="HTH-TYPE TRANSCRIPTIONAL REGULATOR GADX"/>
    <property type="match status" value="1"/>
</dbReference>
<dbReference type="PANTHER" id="PTHR47894:SF1">
    <property type="entry name" value="HTH-TYPE TRANSCRIPTIONAL REGULATOR VQSM"/>
    <property type="match status" value="1"/>
</dbReference>
<dbReference type="InterPro" id="IPR032687">
    <property type="entry name" value="AraC-type_N"/>
</dbReference>
<dbReference type="AlphaFoldDB" id="A0A9X2I0U1"/>
<dbReference type="GO" id="GO:0005829">
    <property type="term" value="C:cytosol"/>
    <property type="evidence" value="ECO:0007669"/>
    <property type="project" value="TreeGrafter"/>
</dbReference>
<gene>
    <name evidence="5" type="ORF">M6D89_14825</name>
</gene>
<dbReference type="EMBL" id="JAMFTH010000005">
    <property type="protein sequence ID" value="MCP8900579.1"/>
    <property type="molecule type" value="Genomic_DNA"/>
</dbReference>
<sequence length="341" mass="36977">MNTTLTSWAKLIWQTLSDDGLDARAAFAQAGLNPALLSDSNGRYPVAGMHKLWLSAERHYSKSDFGLDVGCRWHPTSFNALGFAWLASDTLHQALERLVRYAQLVNSGLQAELTATGTTYQVHIVPHAQSPAAANVAGLAAVVTMCRALLGESFTPVSLGLPLQGQRLSPAAQTFFACPADTHCADSLLAIDRQQAHSHLPGANAQLAEVNEKLALENLSKLQNSNIRARIGQAIAARLPSGEVSEESIAAELALSTRSLQRRLHDEGTSFKQLLDKVRRELAKQYLSLGEHSLSEISYLLGYGDQPSFSRAFKRWFAMSPSQYRSAHNPANLGKSGGAQF</sequence>
<keyword evidence="1" id="KW-0805">Transcription regulation</keyword>
<dbReference type="Proteomes" id="UP001139319">
    <property type="component" value="Unassembled WGS sequence"/>
</dbReference>
<comment type="caution">
    <text evidence="5">The sequence shown here is derived from an EMBL/GenBank/DDBJ whole genome shotgun (WGS) entry which is preliminary data.</text>
</comment>
<dbReference type="PRINTS" id="PR00032">
    <property type="entry name" value="HTHARAC"/>
</dbReference>
<evidence type="ECO:0000256" key="2">
    <source>
        <dbReference type="ARBA" id="ARBA00023125"/>
    </source>
</evidence>
<evidence type="ECO:0000259" key="4">
    <source>
        <dbReference type="PROSITE" id="PS01124"/>
    </source>
</evidence>
<dbReference type="SMART" id="SM00342">
    <property type="entry name" value="HTH_ARAC"/>
    <property type="match status" value="1"/>
</dbReference>
<evidence type="ECO:0000256" key="1">
    <source>
        <dbReference type="ARBA" id="ARBA00023015"/>
    </source>
</evidence>
<proteinExistence type="predicted"/>